<accession>A0A1S3KC72</accession>
<gene>
    <name evidence="2" type="primary">LOC106180422</name>
</gene>
<reference evidence="2" key="1">
    <citation type="submission" date="2025-08" db="UniProtKB">
        <authorList>
            <consortium name="RefSeq"/>
        </authorList>
    </citation>
    <scope>IDENTIFICATION</scope>
    <source>
        <tissue evidence="2">Gonads</tissue>
    </source>
</reference>
<dbReference type="KEGG" id="lak:106180422"/>
<protein>
    <submittedName>
        <fullName evidence="2">Uncharacterized protein LOC106180422</fullName>
    </submittedName>
</protein>
<keyword evidence="1" id="KW-1185">Reference proteome</keyword>
<dbReference type="GeneID" id="106180422"/>
<proteinExistence type="predicted"/>
<organism evidence="1 2">
    <name type="scientific">Lingula anatina</name>
    <name type="common">Brachiopod</name>
    <name type="synonym">Lingula unguis</name>
    <dbReference type="NCBI Taxonomy" id="7574"/>
    <lineage>
        <taxon>Eukaryota</taxon>
        <taxon>Metazoa</taxon>
        <taxon>Spiralia</taxon>
        <taxon>Lophotrochozoa</taxon>
        <taxon>Brachiopoda</taxon>
        <taxon>Linguliformea</taxon>
        <taxon>Lingulata</taxon>
        <taxon>Lingulida</taxon>
        <taxon>Linguloidea</taxon>
        <taxon>Lingulidae</taxon>
        <taxon>Lingula</taxon>
    </lineage>
</organism>
<dbReference type="Proteomes" id="UP000085678">
    <property type="component" value="Unplaced"/>
</dbReference>
<sequence>MTRVYQRASLEYGLSLQHKMRNCTKSVWMFIQTTVLLTCVMSLTSSATLCEVRCETEDVASLKDYWRSKHSSDTFTGFVQSLLKSLQAFPSLSGLYENVLYVIRTYDDCMTTCEIPHSKKRGRLQHLPSQDAFFRIFELKSRSIGRR</sequence>
<dbReference type="RefSeq" id="XP_013419856.1">
    <property type="nucleotide sequence ID" value="XM_013564402.1"/>
</dbReference>
<name>A0A1S3KC72_LINAN</name>
<dbReference type="OrthoDB" id="6145298at2759"/>
<dbReference type="InParanoid" id="A0A1S3KC72"/>
<dbReference type="AlphaFoldDB" id="A0A1S3KC72"/>
<evidence type="ECO:0000313" key="1">
    <source>
        <dbReference type="Proteomes" id="UP000085678"/>
    </source>
</evidence>
<evidence type="ECO:0000313" key="2">
    <source>
        <dbReference type="RefSeq" id="XP_013419856.1"/>
    </source>
</evidence>